<accession>A0A219ARB2</accession>
<gene>
    <name evidence="2" type="ORF">VFPPC_17520</name>
</gene>
<comment type="caution">
    <text evidence="2">The sequence shown here is derived from an EMBL/GenBank/DDBJ whole genome shotgun (WGS) entry which is preliminary data.</text>
</comment>
<dbReference type="RefSeq" id="XP_022285752.1">
    <property type="nucleotide sequence ID" value="XM_022429221.1"/>
</dbReference>
<dbReference type="GeneID" id="33936475"/>
<evidence type="ECO:0000313" key="3">
    <source>
        <dbReference type="Proteomes" id="UP000078397"/>
    </source>
</evidence>
<proteinExistence type="predicted"/>
<evidence type="ECO:0000313" key="2">
    <source>
        <dbReference type="EMBL" id="OWT43317.1"/>
    </source>
</evidence>
<sequence>MQFSSSLTVEIPYRTHTATHSEATQTATSLDECSSHVAKPHEKKPSVLGAGEPHSYCLGRAVPLGGVAVMGRMILGQRPTSATDVEAKAPLQRSICAPPRSARLAHCRLSSIFRWTQRNFSRLG</sequence>
<organism evidence="2 3">
    <name type="scientific">Pochonia chlamydosporia 170</name>
    <dbReference type="NCBI Taxonomy" id="1380566"/>
    <lineage>
        <taxon>Eukaryota</taxon>
        <taxon>Fungi</taxon>
        <taxon>Dikarya</taxon>
        <taxon>Ascomycota</taxon>
        <taxon>Pezizomycotina</taxon>
        <taxon>Sordariomycetes</taxon>
        <taxon>Hypocreomycetidae</taxon>
        <taxon>Hypocreales</taxon>
        <taxon>Clavicipitaceae</taxon>
        <taxon>Pochonia</taxon>
    </lineage>
</organism>
<dbReference type="Proteomes" id="UP000078397">
    <property type="component" value="Unassembled WGS sequence"/>
</dbReference>
<dbReference type="AlphaFoldDB" id="A0A219ARB2"/>
<name>A0A219ARB2_METCM</name>
<protein>
    <submittedName>
        <fullName evidence="2">Uncharacterized protein</fullName>
    </submittedName>
</protein>
<evidence type="ECO:0000256" key="1">
    <source>
        <dbReference type="SAM" id="MobiDB-lite"/>
    </source>
</evidence>
<keyword evidence="3" id="KW-1185">Reference proteome</keyword>
<dbReference type="KEGG" id="pchm:VFPPC_17520"/>
<dbReference type="EMBL" id="LSBJ02000002">
    <property type="protein sequence ID" value="OWT43317.1"/>
    <property type="molecule type" value="Genomic_DNA"/>
</dbReference>
<feature type="compositionally biased region" description="Polar residues" evidence="1">
    <location>
        <begin position="16"/>
        <end position="32"/>
    </location>
</feature>
<feature type="region of interest" description="Disordered" evidence="1">
    <location>
        <begin position="16"/>
        <end position="50"/>
    </location>
</feature>
<reference evidence="2 3" key="1">
    <citation type="journal article" date="2016" name="PLoS Pathog.">
        <title>Biosynthesis of antibiotic leucinostatins in bio-control fungus Purpureocillium lilacinum and their inhibition on phytophthora revealed by genome mining.</title>
        <authorList>
            <person name="Wang G."/>
            <person name="Liu Z."/>
            <person name="Lin R."/>
            <person name="Li E."/>
            <person name="Mao Z."/>
            <person name="Ling J."/>
            <person name="Yang Y."/>
            <person name="Yin W.B."/>
            <person name="Xie B."/>
        </authorList>
    </citation>
    <scope>NUCLEOTIDE SEQUENCE [LARGE SCALE GENOMIC DNA]</scope>
    <source>
        <strain evidence="2">170</strain>
    </source>
</reference>